<gene>
    <name evidence="2" type="ORF">FH610_039475</name>
</gene>
<feature type="compositionally biased region" description="Basic and acidic residues" evidence="1">
    <location>
        <begin position="22"/>
        <end position="41"/>
    </location>
</feature>
<protein>
    <submittedName>
        <fullName evidence="2">Uncharacterized protein</fullName>
    </submittedName>
</protein>
<sequence>MSPYGRRDPFLRSPLPPSCARPVREPERPGDGRNLHADPALRRGRRAEHNRRAEDDRQREGGDENAALAARAPVRA</sequence>
<evidence type="ECO:0000313" key="3">
    <source>
        <dbReference type="Proteomes" id="UP000313066"/>
    </source>
</evidence>
<feature type="compositionally biased region" description="Basic and acidic residues" evidence="1">
    <location>
        <begin position="1"/>
        <end position="10"/>
    </location>
</feature>
<feature type="compositionally biased region" description="Basic and acidic residues" evidence="1">
    <location>
        <begin position="50"/>
        <end position="62"/>
    </location>
</feature>
<comment type="caution">
    <text evidence="2">The sequence shown here is derived from an EMBL/GenBank/DDBJ whole genome shotgun (WGS) entry which is preliminary data.</text>
</comment>
<feature type="compositionally biased region" description="Low complexity" evidence="1">
    <location>
        <begin position="66"/>
        <end position="76"/>
    </location>
</feature>
<dbReference type="Proteomes" id="UP000313066">
    <property type="component" value="Unassembled WGS sequence"/>
</dbReference>
<reference evidence="2 3" key="1">
    <citation type="submission" date="2019-10" db="EMBL/GenBank/DDBJ databases">
        <title>Nonomuraea sp. nov., isolated from Phyllanthus amarus.</title>
        <authorList>
            <person name="Klykleung N."/>
            <person name="Tanasupawat S."/>
        </authorList>
    </citation>
    <scope>NUCLEOTIDE SEQUENCE [LARGE SCALE GENOMIC DNA]</scope>
    <source>
        <strain evidence="2 3">CR1-09</strain>
    </source>
</reference>
<dbReference type="AlphaFoldDB" id="A0A5N6B5N8"/>
<feature type="region of interest" description="Disordered" evidence="1">
    <location>
        <begin position="1"/>
        <end position="76"/>
    </location>
</feature>
<evidence type="ECO:0000313" key="2">
    <source>
        <dbReference type="EMBL" id="KAB8175378.1"/>
    </source>
</evidence>
<evidence type="ECO:0000256" key="1">
    <source>
        <dbReference type="SAM" id="MobiDB-lite"/>
    </source>
</evidence>
<accession>A0A5N6B5N8</accession>
<proteinExistence type="predicted"/>
<keyword evidence="3" id="KW-1185">Reference proteome</keyword>
<dbReference type="EMBL" id="VDMA02000035">
    <property type="protein sequence ID" value="KAB8175378.1"/>
    <property type="molecule type" value="Genomic_DNA"/>
</dbReference>
<dbReference type="RefSeq" id="WP_139580360.1">
    <property type="nucleotide sequence ID" value="NZ_VDMA02000035.1"/>
</dbReference>
<name>A0A5N6B5N8_9ACTN</name>
<organism evidence="2 3">
    <name type="scientific">Microbispora catharanthi</name>
    <dbReference type="NCBI Taxonomy" id="1712871"/>
    <lineage>
        <taxon>Bacteria</taxon>
        <taxon>Bacillati</taxon>
        <taxon>Actinomycetota</taxon>
        <taxon>Actinomycetes</taxon>
        <taxon>Streptosporangiales</taxon>
        <taxon>Streptosporangiaceae</taxon>
        <taxon>Microbispora</taxon>
    </lineage>
</organism>